<evidence type="ECO:0008006" key="3">
    <source>
        <dbReference type="Google" id="ProtNLM"/>
    </source>
</evidence>
<organism evidence="1 2">
    <name type="scientific">Metabacillus indicus</name>
    <name type="common">Bacillus indicus</name>
    <dbReference type="NCBI Taxonomy" id="246786"/>
    <lineage>
        <taxon>Bacteria</taxon>
        <taxon>Bacillati</taxon>
        <taxon>Bacillota</taxon>
        <taxon>Bacilli</taxon>
        <taxon>Bacillales</taxon>
        <taxon>Bacillaceae</taxon>
        <taxon>Metabacillus</taxon>
    </lineage>
</organism>
<protein>
    <recommendedName>
        <fullName evidence="3">YqzH-like protein</fullName>
    </recommendedName>
</protein>
<keyword evidence="2" id="KW-1185">Reference proteome</keyword>
<dbReference type="EMBL" id="JNVC02000005">
    <property type="protein sequence ID" value="KEZ51523.1"/>
    <property type="molecule type" value="Genomic_DNA"/>
</dbReference>
<gene>
    <name evidence="1" type="ORF">GS18_0210285</name>
</gene>
<sequence length="63" mass="7611">MNEKWILKMILQSFQQYELHESLSKKEEEELVAKVMQKRAQEDSEWFEAVEDVVYGFVTNQEL</sequence>
<reference evidence="1 2" key="1">
    <citation type="journal article" date="2005" name="Int. J. Syst. Evol. Microbiol.">
        <title>Bacillus cibi sp. nov., isolated from jeotgal, a traditional Korean fermented seafood.</title>
        <authorList>
            <person name="Yoon J.H."/>
            <person name="Lee C.H."/>
            <person name="Oh T.K."/>
        </authorList>
    </citation>
    <scope>NUCLEOTIDE SEQUENCE [LARGE SCALE GENOMIC DNA]</scope>
    <source>
        <strain evidence="1 2">DSM 16189</strain>
    </source>
</reference>
<proteinExistence type="predicted"/>
<accession>A0A084GW11</accession>
<dbReference type="Pfam" id="PF14164">
    <property type="entry name" value="YqzH"/>
    <property type="match status" value="1"/>
</dbReference>
<dbReference type="InterPro" id="IPR025546">
    <property type="entry name" value="YqzH"/>
</dbReference>
<dbReference type="Proteomes" id="UP000028549">
    <property type="component" value="Unassembled WGS sequence"/>
</dbReference>
<evidence type="ECO:0000313" key="1">
    <source>
        <dbReference type="EMBL" id="KEZ51523.1"/>
    </source>
</evidence>
<dbReference type="OrthoDB" id="2937597at2"/>
<evidence type="ECO:0000313" key="2">
    <source>
        <dbReference type="Proteomes" id="UP000028549"/>
    </source>
</evidence>
<dbReference type="RefSeq" id="WP_035206903.1">
    <property type="nucleotide sequence ID" value="NZ_JBBJSM010000013.1"/>
</dbReference>
<name>A0A084GW11_METID</name>
<comment type="caution">
    <text evidence="1">The sequence shown here is derived from an EMBL/GenBank/DDBJ whole genome shotgun (WGS) entry which is preliminary data.</text>
</comment>
<dbReference type="AlphaFoldDB" id="A0A084GW11"/>